<name>A0A5J5EWF3_9PEZI</name>
<evidence type="ECO:0000313" key="1">
    <source>
        <dbReference type="EMBL" id="KAA8905479.1"/>
    </source>
</evidence>
<reference evidence="1 2" key="1">
    <citation type="submission" date="2019-09" db="EMBL/GenBank/DDBJ databases">
        <title>Draft genome of the ectomycorrhizal ascomycete Sphaerosporella brunnea.</title>
        <authorList>
            <consortium name="DOE Joint Genome Institute"/>
            <person name="Benucci G.M."/>
            <person name="Marozzi G."/>
            <person name="Antonielli L."/>
            <person name="Sanchez S."/>
            <person name="Marco P."/>
            <person name="Wang X."/>
            <person name="Falini L.B."/>
            <person name="Barry K."/>
            <person name="Haridas S."/>
            <person name="Lipzen A."/>
            <person name="Labutti K."/>
            <person name="Grigoriev I.V."/>
            <person name="Murat C."/>
            <person name="Martin F."/>
            <person name="Albertini E."/>
            <person name="Donnini D."/>
            <person name="Bonito G."/>
        </authorList>
    </citation>
    <scope>NUCLEOTIDE SEQUENCE [LARGE SCALE GENOMIC DNA]</scope>
    <source>
        <strain evidence="1 2">Sb_GMNB300</strain>
    </source>
</reference>
<dbReference type="InParanoid" id="A0A5J5EWF3"/>
<accession>A0A5J5EWF3</accession>
<evidence type="ECO:0000313" key="2">
    <source>
        <dbReference type="Proteomes" id="UP000326924"/>
    </source>
</evidence>
<organism evidence="1 2">
    <name type="scientific">Sphaerosporella brunnea</name>
    <dbReference type="NCBI Taxonomy" id="1250544"/>
    <lineage>
        <taxon>Eukaryota</taxon>
        <taxon>Fungi</taxon>
        <taxon>Dikarya</taxon>
        <taxon>Ascomycota</taxon>
        <taxon>Pezizomycotina</taxon>
        <taxon>Pezizomycetes</taxon>
        <taxon>Pezizales</taxon>
        <taxon>Pyronemataceae</taxon>
        <taxon>Sphaerosporella</taxon>
    </lineage>
</organism>
<comment type="caution">
    <text evidence="1">The sequence shown here is derived from an EMBL/GenBank/DDBJ whole genome shotgun (WGS) entry which is preliminary data.</text>
</comment>
<dbReference type="AlphaFoldDB" id="A0A5J5EWF3"/>
<keyword evidence="2" id="KW-1185">Reference proteome</keyword>
<protein>
    <submittedName>
        <fullName evidence="1">Uncharacterized protein</fullName>
    </submittedName>
</protein>
<gene>
    <name evidence="1" type="ORF">FN846DRAFT_746512</name>
</gene>
<proteinExistence type="predicted"/>
<dbReference type="OrthoDB" id="5366687at2759"/>
<sequence>MDPRAEQFIARAKEALTAVHQSLRNNPAHWRINTSAVKTSIQYVDQSRIMYDPRRIEERVWIITEVQLFASFDPGDGAIRDVNDWCEREWNSALHVDPCNAAILTGLGNLWLSKAQNVLARIHRQERATGHIDDLAADRRAGTADYHEARTILQPAIDFFARAVEIAQSQGRLTGELLVKVESCSTTNEISPS</sequence>
<dbReference type="Proteomes" id="UP000326924">
    <property type="component" value="Unassembled WGS sequence"/>
</dbReference>
<dbReference type="EMBL" id="VXIS01000099">
    <property type="protein sequence ID" value="KAA8905479.1"/>
    <property type="molecule type" value="Genomic_DNA"/>
</dbReference>